<dbReference type="EMBL" id="UINC01076051">
    <property type="protein sequence ID" value="SVC14843.1"/>
    <property type="molecule type" value="Genomic_DNA"/>
</dbReference>
<dbReference type="InterPro" id="IPR013446">
    <property type="entry name" value="G1P_cyt_trans-like"/>
</dbReference>
<protein>
    <recommendedName>
        <fullName evidence="1">Nucleotidyl transferase domain-containing protein</fullName>
    </recommendedName>
</protein>
<sequence length="257" mass="29726">MKVIILAGGWGTRLGQHTEWIPKPMIQLGSRPLIWHIMKYFSHYDFKDFIVSAGVKSHILKEYFLNYEAYTSDFIRDYATDEIHYLNGSLDIDWRVAVVDTGLNTQKGARIKRVEKMLTDDVNMVTYGDGLSDIDLQKLNEFHSGHGKTITISGVHPPARFGEITEIQGVVQEFSEKPQTSSGLINGGFMVFNKDFLKRLTEDESCDLETDVLPRMAKEKEVMVYKHDGHWDCIDHERDLVHLNQLWSESRAFWKLW</sequence>
<name>A0A382JUB2_9ZZZZ</name>
<dbReference type="PANTHER" id="PTHR47183:SF2">
    <property type="entry name" value="GLUCOSE-1-PHOSPHATE CYTIDYLYLTRANSFERASE-RELATED"/>
    <property type="match status" value="1"/>
</dbReference>
<dbReference type="PANTHER" id="PTHR47183">
    <property type="entry name" value="GLUCOSE-1-PHOSPHATE CYTIDYLYLTRANSFERASE-RELATED"/>
    <property type="match status" value="1"/>
</dbReference>
<dbReference type="SUPFAM" id="SSF53448">
    <property type="entry name" value="Nucleotide-diphospho-sugar transferases"/>
    <property type="match status" value="1"/>
</dbReference>
<dbReference type="AlphaFoldDB" id="A0A382JUB2"/>
<dbReference type="Pfam" id="PF00483">
    <property type="entry name" value="NTP_transferase"/>
    <property type="match status" value="1"/>
</dbReference>
<accession>A0A382JUB2</accession>
<dbReference type="InterPro" id="IPR005835">
    <property type="entry name" value="NTP_transferase_dom"/>
</dbReference>
<reference evidence="2" key="1">
    <citation type="submission" date="2018-05" db="EMBL/GenBank/DDBJ databases">
        <authorList>
            <person name="Lanie J.A."/>
            <person name="Ng W.-L."/>
            <person name="Kazmierczak K.M."/>
            <person name="Andrzejewski T.M."/>
            <person name="Davidsen T.M."/>
            <person name="Wayne K.J."/>
            <person name="Tettelin H."/>
            <person name="Glass J.I."/>
            <person name="Rusch D."/>
            <person name="Podicherti R."/>
            <person name="Tsui H.-C.T."/>
            <person name="Winkler M.E."/>
        </authorList>
    </citation>
    <scope>NUCLEOTIDE SEQUENCE</scope>
</reference>
<organism evidence="2">
    <name type="scientific">marine metagenome</name>
    <dbReference type="NCBI Taxonomy" id="408172"/>
    <lineage>
        <taxon>unclassified sequences</taxon>
        <taxon>metagenomes</taxon>
        <taxon>ecological metagenomes</taxon>
    </lineage>
</organism>
<feature type="domain" description="Nucleotidyl transferase" evidence="1">
    <location>
        <begin position="2"/>
        <end position="233"/>
    </location>
</feature>
<dbReference type="Gene3D" id="3.90.550.10">
    <property type="entry name" value="Spore Coat Polysaccharide Biosynthesis Protein SpsA, Chain A"/>
    <property type="match status" value="1"/>
</dbReference>
<dbReference type="GO" id="GO:0047343">
    <property type="term" value="F:glucose-1-phosphate cytidylyltransferase activity"/>
    <property type="evidence" value="ECO:0007669"/>
    <property type="project" value="InterPro"/>
</dbReference>
<dbReference type="InterPro" id="IPR029044">
    <property type="entry name" value="Nucleotide-diphossugar_trans"/>
</dbReference>
<evidence type="ECO:0000259" key="1">
    <source>
        <dbReference type="Pfam" id="PF00483"/>
    </source>
</evidence>
<evidence type="ECO:0000313" key="2">
    <source>
        <dbReference type="EMBL" id="SVC14843.1"/>
    </source>
</evidence>
<gene>
    <name evidence="2" type="ORF">METZ01_LOCUS267697</name>
</gene>
<proteinExistence type="predicted"/>